<dbReference type="Proteomes" id="UP000198992">
    <property type="component" value="Unassembled WGS sequence"/>
</dbReference>
<reference evidence="2 3" key="1">
    <citation type="submission" date="2016-10" db="EMBL/GenBank/DDBJ databases">
        <authorList>
            <person name="de Groot N.N."/>
        </authorList>
    </citation>
    <scope>NUCLEOTIDE SEQUENCE [LARGE SCALE GENOMIC DNA]</scope>
    <source>
        <strain evidence="2 3">MT12</strain>
    </source>
</reference>
<sequence length="163" mass="17515">MRWTSTGIMAVLRSICPEPRSACAGFTLIEALVALALLLAFVSVLGPHLFYARRIADKIDGRIAAQVMLRTILDSPVDRSILANGTRDGETAGLRWSVTSEPMFVDAMAARRDAPAAAAPDKKEEPGAKRPNWIAYHLVATVSWAPGQMVSADTLRLGLGADE</sequence>
<dbReference type="Pfam" id="PF07963">
    <property type="entry name" value="N_methyl"/>
    <property type="match status" value="1"/>
</dbReference>
<evidence type="ECO:0000313" key="2">
    <source>
        <dbReference type="EMBL" id="SEE31375.1"/>
    </source>
</evidence>
<dbReference type="AlphaFoldDB" id="A0A1H5HU53"/>
<keyword evidence="1" id="KW-0472">Membrane</keyword>
<proteinExistence type="predicted"/>
<keyword evidence="1" id="KW-1133">Transmembrane helix</keyword>
<dbReference type="InterPro" id="IPR012902">
    <property type="entry name" value="N_methyl_site"/>
</dbReference>
<keyword evidence="1" id="KW-0812">Transmembrane</keyword>
<name>A0A1H5HU53_9BRAD</name>
<gene>
    <name evidence="2" type="ORF">SAMN05444164_7636</name>
</gene>
<dbReference type="EMBL" id="FNTH01000001">
    <property type="protein sequence ID" value="SEE31375.1"/>
    <property type="molecule type" value="Genomic_DNA"/>
</dbReference>
<dbReference type="NCBIfam" id="TIGR02532">
    <property type="entry name" value="IV_pilin_GFxxxE"/>
    <property type="match status" value="1"/>
</dbReference>
<organism evidence="2 3">
    <name type="scientific">Bradyrhizobium erythrophlei</name>
    <dbReference type="NCBI Taxonomy" id="1437360"/>
    <lineage>
        <taxon>Bacteria</taxon>
        <taxon>Pseudomonadati</taxon>
        <taxon>Pseudomonadota</taxon>
        <taxon>Alphaproteobacteria</taxon>
        <taxon>Hyphomicrobiales</taxon>
        <taxon>Nitrobacteraceae</taxon>
        <taxon>Bradyrhizobium</taxon>
    </lineage>
</organism>
<feature type="transmembrane region" description="Helical" evidence="1">
    <location>
        <begin position="31"/>
        <end position="52"/>
    </location>
</feature>
<protein>
    <submittedName>
        <fullName evidence="2">Prepilin-type N-terminal cleavage/methylation domain-containing protein</fullName>
    </submittedName>
</protein>
<accession>A0A1H5HU53</accession>
<evidence type="ECO:0000313" key="3">
    <source>
        <dbReference type="Proteomes" id="UP000198992"/>
    </source>
</evidence>
<evidence type="ECO:0000256" key="1">
    <source>
        <dbReference type="SAM" id="Phobius"/>
    </source>
</evidence>